<dbReference type="InterPro" id="IPR051946">
    <property type="entry name" value="Intracell_Traff-Reg"/>
</dbReference>
<comment type="subcellular location">
    <subcellularLocation>
        <location evidence="1">Mitochondrion</location>
    </subcellularLocation>
</comment>
<feature type="coiled-coil region" evidence="4">
    <location>
        <begin position="8"/>
        <end position="130"/>
    </location>
</feature>
<evidence type="ECO:0000313" key="7">
    <source>
        <dbReference type="EMBL" id="CAD5211968.1"/>
    </source>
</evidence>
<evidence type="ECO:0000256" key="5">
    <source>
        <dbReference type="SAM" id="MobiDB-lite"/>
    </source>
</evidence>
<evidence type="ECO:0000313" key="8">
    <source>
        <dbReference type="Proteomes" id="UP000659654"/>
    </source>
</evidence>
<keyword evidence="3" id="KW-0496">Mitochondrion</keyword>
<feature type="compositionally biased region" description="Polar residues" evidence="5">
    <location>
        <begin position="368"/>
        <end position="382"/>
    </location>
</feature>
<evidence type="ECO:0000256" key="3">
    <source>
        <dbReference type="ARBA" id="ARBA00023128"/>
    </source>
</evidence>
<organism evidence="7 8">
    <name type="scientific">Bursaphelenchus xylophilus</name>
    <name type="common">Pinewood nematode worm</name>
    <name type="synonym">Aphelenchoides xylophilus</name>
    <dbReference type="NCBI Taxonomy" id="6326"/>
    <lineage>
        <taxon>Eukaryota</taxon>
        <taxon>Metazoa</taxon>
        <taxon>Ecdysozoa</taxon>
        <taxon>Nematoda</taxon>
        <taxon>Chromadorea</taxon>
        <taxon>Rhabditida</taxon>
        <taxon>Tylenchina</taxon>
        <taxon>Tylenchomorpha</taxon>
        <taxon>Aphelenchoidea</taxon>
        <taxon>Aphelenchoididae</taxon>
        <taxon>Bursaphelenchus</taxon>
    </lineage>
</organism>
<dbReference type="SMR" id="A0A7I8XMD3"/>
<dbReference type="GO" id="GO:0031410">
    <property type="term" value="C:cytoplasmic vesicle"/>
    <property type="evidence" value="ECO:0007669"/>
    <property type="project" value="TreeGrafter"/>
</dbReference>
<dbReference type="Proteomes" id="UP000659654">
    <property type="component" value="Unassembled WGS sequence"/>
</dbReference>
<keyword evidence="8" id="KW-1185">Reference proteome</keyword>
<evidence type="ECO:0000256" key="2">
    <source>
        <dbReference type="ARBA" id="ARBA00023054"/>
    </source>
</evidence>
<dbReference type="GO" id="GO:0047496">
    <property type="term" value="P:vesicle transport along microtubule"/>
    <property type="evidence" value="ECO:0007669"/>
    <property type="project" value="TreeGrafter"/>
</dbReference>
<dbReference type="Pfam" id="PF04849">
    <property type="entry name" value="HAP1_N"/>
    <property type="match status" value="1"/>
</dbReference>
<dbReference type="Proteomes" id="UP000582659">
    <property type="component" value="Unassembled WGS sequence"/>
</dbReference>
<comment type="caution">
    <text evidence="7">The sequence shown here is derived from an EMBL/GenBank/DDBJ whole genome shotgun (WGS) entry which is preliminary data.</text>
</comment>
<dbReference type="AlphaFoldDB" id="A0A7I8XMD3"/>
<dbReference type="InterPro" id="IPR006933">
    <property type="entry name" value="HAP1_N"/>
</dbReference>
<evidence type="ECO:0000259" key="6">
    <source>
        <dbReference type="Pfam" id="PF04849"/>
    </source>
</evidence>
<dbReference type="OrthoDB" id="10067624at2759"/>
<feature type="compositionally biased region" description="Pro residues" evidence="5">
    <location>
        <begin position="347"/>
        <end position="363"/>
    </location>
</feature>
<dbReference type="PANTHER" id="PTHR15751:SF12">
    <property type="entry name" value="TRAFFICKING KINESIN-BINDING PROTEIN MILT"/>
    <property type="match status" value="1"/>
</dbReference>
<feature type="compositionally biased region" description="Polar residues" evidence="5">
    <location>
        <begin position="268"/>
        <end position="277"/>
    </location>
</feature>
<dbReference type="GO" id="GO:0005739">
    <property type="term" value="C:mitochondrion"/>
    <property type="evidence" value="ECO:0007669"/>
    <property type="project" value="UniProtKB-SubCell"/>
</dbReference>
<feature type="region of interest" description="Disordered" evidence="5">
    <location>
        <begin position="606"/>
        <end position="627"/>
    </location>
</feature>
<sequence length="735" mass="82625">MVYNPVFVERLQTRVKKLEEENQALKSETVRLKDSAAALDERTEERIRDYLNQLERANCKINRIQKQLKEKNLECAEQDQKIQQLLKETSTRKRNEKRLDNENNDLREELTEAIRTHEELKLEVEQLSERYVEVAGLLTETKDELSILKSKQTGSWGSLYDSLASELEASDSGFYTTPMVSARSDCQTSTSDYFPQLTLQQEFERLEPIAEQPCCSTMTLADELAIESKNLSGESSDECGYYDMPSKAVMYAMRRSLSAEKRRRKSPTHTPFSTPENSIDEEDKRIVRPNSLQLVSHPNFGYLETVVEQTPITDDLQEVQIEVPEVKSYRNQSCSPIHFERIDSSPPKDPNPPDEPTPRPPTCFPYSGATSYMPNSETSNQPSDSSIISDDEEEDTKENRNRIAHRKIQKVQSATEVTKQIKDPEEDDDLTPRTLELLNNYNGPRLGEPGRPGTKDLEFSLKKMEVRRKIEDEYERFRQRRGLGPSKALFCTIRHVEKSKLYGPAAEPGALANPVSRVELVGQPHPPHHSSPTRTHLSRGLDPTGLLVGDAALSRPRPISKSHSFGLLSLMPAPSIPRVGLDGAVLNGPKDGIAVKSATKEFNFGDRTRRRTVSPDAPTPTAKPLTLDSLDSLCLSPKIRTKKNSPRERPTSWIGSDSNWLPNANWLSSLFSSSTQQSLPPKPTLDQPSQQTTSLGIAGNLGRNGFSTKIPSNFGFGNSNISVLDRSALLRNRPR</sequence>
<feature type="compositionally biased region" description="Polar residues" evidence="5">
    <location>
        <begin position="686"/>
        <end position="695"/>
    </location>
</feature>
<gene>
    <name evidence="7" type="ORF">BXYJ_LOCUS2685</name>
</gene>
<dbReference type="GO" id="GO:0048311">
    <property type="term" value="P:mitochondrion distribution"/>
    <property type="evidence" value="ECO:0007669"/>
    <property type="project" value="TreeGrafter"/>
</dbReference>
<feature type="region of interest" description="Disordered" evidence="5">
    <location>
        <begin position="258"/>
        <end position="285"/>
    </location>
</feature>
<feature type="region of interest" description="Disordered" evidence="5">
    <location>
        <begin position="672"/>
        <end position="700"/>
    </location>
</feature>
<feature type="region of interest" description="Disordered" evidence="5">
    <location>
        <begin position="327"/>
        <end position="433"/>
    </location>
</feature>
<proteinExistence type="predicted"/>
<dbReference type="GO" id="GO:0006605">
    <property type="term" value="P:protein targeting"/>
    <property type="evidence" value="ECO:0007669"/>
    <property type="project" value="TreeGrafter"/>
</dbReference>
<dbReference type="GO" id="GO:0017022">
    <property type="term" value="F:myosin binding"/>
    <property type="evidence" value="ECO:0007669"/>
    <property type="project" value="TreeGrafter"/>
</dbReference>
<evidence type="ECO:0000256" key="1">
    <source>
        <dbReference type="ARBA" id="ARBA00004173"/>
    </source>
</evidence>
<protein>
    <submittedName>
        <fullName evidence="7">(pine wood nematode) hypothetical protein</fullName>
    </submittedName>
</protein>
<keyword evidence="2 4" id="KW-0175">Coiled coil</keyword>
<dbReference type="EMBL" id="CAJFCV020000001">
    <property type="protein sequence ID" value="CAG9089536.1"/>
    <property type="molecule type" value="Genomic_DNA"/>
</dbReference>
<name>A0A7I8XMD3_BURXY</name>
<evidence type="ECO:0000256" key="4">
    <source>
        <dbReference type="SAM" id="Coils"/>
    </source>
</evidence>
<reference evidence="7" key="1">
    <citation type="submission" date="2020-09" db="EMBL/GenBank/DDBJ databases">
        <authorList>
            <person name="Kikuchi T."/>
        </authorList>
    </citation>
    <scope>NUCLEOTIDE SEQUENCE</scope>
    <source>
        <strain evidence="7">Ka4C1</strain>
    </source>
</reference>
<accession>A0A7I8XMD3</accession>
<dbReference type="EMBL" id="CAJFDI010000001">
    <property type="protein sequence ID" value="CAD5211968.1"/>
    <property type="molecule type" value="Genomic_DNA"/>
</dbReference>
<feature type="domain" description="HAP1 N-terminal" evidence="6">
    <location>
        <begin position="7"/>
        <end position="151"/>
    </location>
</feature>
<dbReference type="PANTHER" id="PTHR15751">
    <property type="entry name" value="TRAFFICKING KINESIN-BINDING PROTEIN"/>
    <property type="match status" value="1"/>
</dbReference>